<accession>A0AAQ4EFI6</accession>
<comment type="caution">
    <text evidence="2">The sequence shown here is derived from an EMBL/GenBank/DDBJ whole genome shotgun (WGS) entry which is preliminary data.</text>
</comment>
<keyword evidence="3" id="KW-1185">Reference proteome</keyword>
<evidence type="ECO:0000313" key="2">
    <source>
        <dbReference type="EMBL" id="KAK8773441.1"/>
    </source>
</evidence>
<protein>
    <submittedName>
        <fullName evidence="2">Uncharacterized protein</fullName>
    </submittedName>
</protein>
<feature type="region of interest" description="Disordered" evidence="1">
    <location>
        <begin position="79"/>
        <end position="102"/>
    </location>
</feature>
<evidence type="ECO:0000313" key="3">
    <source>
        <dbReference type="Proteomes" id="UP001321473"/>
    </source>
</evidence>
<organism evidence="2 3">
    <name type="scientific">Amblyomma americanum</name>
    <name type="common">Lone star tick</name>
    <dbReference type="NCBI Taxonomy" id="6943"/>
    <lineage>
        <taxon>Eukaryota</taxon>
        <taxon>Metazoa</taxon>
        <taxon>Ecdysozoa</taxon>
        <taxon>Arthropoda</taxon>
        <taxon>Chelicerata</taxon>
        <taxon>Arachnida</taxon>
        <taxon>Acari</taxon>
        <taxon>Parasitiformes</taxon>
        <taxon>Ixodida</taxon>
        <taxon>Ixodoidea</taxon>
        <taxon>Ixodidae</taxon>
        <taxon>Amblyomminae</taxon>
        <taxon>Amblyomma</taxon>
    </lineage>
</organism>
<gene>
    <name evidence="2" type="ORF">V5799_012027</name>
</gene>
<proteinExistence type="predicted"/>
<dbReference type="AlphaFoldDB" id="A0AAQ4EFI6"/>
<reference evidence="2 3" key="1">
    <citation type="journal article" date="2023" name="Arcadia Sci">
        <title>De novo assembly of a long-read Amblyomma americanum tick genome.</title>
        <authorList>
            <person name="Chou S."/>
            <person name="Poskanzer K.E."/>
            <person name="Rollins M."/>
            <person name="Thuy-Boun P.S."/>
        </authorList>
    </citation>
    <scope>NUCLEOTIDE SEQUENCE [LARGE SCALE GENOMIC DNA]</scope>
    <source>
        <strain evidence="2">F_SG_1</strain>
        <tissue evidence="2">Salivary glands</tissue>
    </source>
</reference>
<sequence length="511" mass="55658">MVTMEEGRWFQSETLEMRPSIFFLALSLALLVDSGSASPLSFFTSKFRSLAEYKLAAAARMASYFSGDRAVKATVDLKVADGPTPPEPVKEGALEEPVEEPVEEPAEEAIEVPVPGPVKEVSVEQVVGAPAEEHAQPPQLSVEHVDPQQVYDFKKQFEAGYAALDFANQMEKRRLAGAASTSIYPQRYEPPVLSLPLEQYKEFVSAGTTGGELMRVAVVAQNAPQPSYFSSHPGSLPWAEHEQGVVPTQLDTPPEQQPEAPPAHQLSTEAPQEQQLSSEEPALHVGPAPPEGQSHIFPYGEWQTFPPRQDSPSHSYDIPTPASDAAPESSPPTSSPLPPVVSEHVVVPGRRLPPSITPDDLASGPEDVLYTSAKESETPQQTTFADGLGPRYRRDVAEEGDAMPVEVPALNATVSGQEVEQYFHFIKQHDKDDCLAKFICTLVSKPGEFGSRATEVDAFFEDYRPLPSQRSLIFYQAAAALGRSTGECGLFDRCSMNIEQMKAAVREDMSP</sequence>
<dbReference type="EMBL" id="JARKHS020016917">
    <property type="protein sequence ID" value="KAK8773441.1"/>
    <property type="molecule type" value="Genomic_DNA"/>
</dbReference>
<name>A0AAQ4EFI6_AMBAM</name>
<feature type="compositionally biased region" description="Pro residues" evidence="1">
    <location>
        <begin position="329"/>
        <end position="339"/>
    </location>
</feature>
<evidence type="ECO:0000256" key="1">
    <source>
        <dbReference type="SAM" id="MobiDB-lite"/>
    </source>
</evidence>
<feature type="compositionally biased region" description="Low complexity" evidence="1">
    <location>
        <begin position="319"/>
        <end position="328"/>
    </location>
</feature>
<dbReference type="Proteomes" id="UP001321473">
    <property type="component" value="Unassembled WGS sequence"/>
</dbReference>
<feature type="compositionally biased region" description="Polar residues" evidence="1">
    <location>
        <begin position="265"/>
        <end position="278"/>
    </location>
</feature>
<feature type="region of interest" description="Disordered" evidence="1">
    <location>
        <begin position="248"/>
        <end position="341"/>
    </location>
</feature>